<evidence type="ECO:0000256" key="2">
    <source>
        <dbReference type="SAM" id="SignalP"/>
    </source>
</evidence>
<feature type="signal peptide" evidence="2">
    <location>
        <begin position="1"/>
        <end position="20"/>
    </location>
</feature>
<evidence type="ECO:0000313" key="3">
    <source>
        <dbReference type="EMBL" id="VDC23521.1"/>
    </source>
</evidence>
<keyword evidence="2" id="KW-0732">Signal</keyword>
<organism evidence="3 4">
    <name type="scientific">Pseudogemmobacter humi</name>
    <dbReference type="NCBI Taxonomy" id="2483812"/>
    <lineage>
        <taxon>Bacteria</taxon>
        <taxon>Pseudomonadati</taxon>
        <taxon>Pseudomonadota</taxon>
        <taxon>Alphaproteobacteria</taxon>
        <taxon>Rhodobacterales</taxon>
        <taxon>Paracoccaceae</taxon>
        <taxon>Pseudogemmobacter</taxon>
    </lineage>
</organism>
<feature type="chain" id="PRO_5018237494" description="Ferrochelatase" evidence="2">
    <location>
        <begin position="21"/>
        <end position="65"/>
    </location>
</feature>
<dbReference type="Proteomes" id="UP000277498">
    <property type="component" value="Unassembled WGS sequence"/>
</dbReference>
<sequence>MNKVMTAAVALSLMGSAAFAGGPVVIVEEVEPVVVTERASTSGGVLIPLLIGAAVLCAVACGSDS</sequence>
<gene>
    <name evidence="3" type="ORF">XINFAN_01086</name>
</gene>
<keyword evidence="1" id="KW-1133">Transmembrane helix</keyword>
<dbReference type="AlphaFoldDB" id="A0A3P5WWU5"/>
<dbReference type="EMBL" id="UXAW01000048">
    <property type="protein sequence ID" value="VDC23521.1"/>
    <property type="molecule type" value="Genomic_DNA"/>
</dbReference>
<reference evidence="3 4" key="1">
    <citation type="submission" date="2018-11" db="EMBL/GenBank/DDBJ databases">
        <authorList>
            <person name="Criscuolo A."/>
        </authorList>
    </citation>
    <scope>NUCLEOTIDE SEQUENCE [LARGE SCALE GENOMIC DNA]</scope>
    <source>
        <strain evidence="3">ACIP111625</strain>
    </source>
</reference>
<proteinExistence type="predicted"/>
<evidence type="ECO:0000256" key="1">
    <source>
        <dbReference type="SAM" id="Phobius"/>
    </source>
</evidence>
<name>A0A3P5WWU5_9RHOB</name>
<keyword evidence="1" id="KW-0812">Transmembrane</keyword>
<evidence type="ECO:0008006" key="5">
    <source>
        <dbReference type="Google" id="ProtNLM"/>
    </source>
</evidence>
<accession>A0A3P5WWU5</accession>
<keyword evidence="1" id="KW-0472">Membrane</keyword>
<protein>
    <recommendedName>
        <fullName evidence="5">Ferrochelatase</fullName>
    </recommendedName>
</protein>
<feature type="transmembrane region" description="Helical" evidence="1">
    <location>
        <begin position="44"/>
        <end position="62"/>
    </location>
</feature>
<keyword evidence="4" id="KW-1185">Reference proteome</keyword>
<evidence type="ECO:0000313" key="4">
    <source>
        <dbReference type="Proteomes" id="UP000277498"/>
    </source>
</evidence>